<accession>A0A3B6MJV3</accession>
<dbReference type="Proteomes" id="UP000019116">
    <property type="component" value="Chromosome 5D"/>
</dbReference>
<sequence>MQLRGCAWSARKRAGAAALRPARLRWMWPLVAAVRWSLRPTNQGRICRVQRRGVALVTLRKDGARGEDNHHGQPSGVPGAQQSRWGSNFAARDEAAVGARDRLPLSTSPS</sequence>
<dbReference type="PaxDb" id="4565-Traes_5DS_DEAAAEFB7.1"/>
<dbReference type="Gramene" id="TraesROB_scaffold_198385_01G000100.1">
    <property type="protein sequence ID" value="TraesROB_scaffold_198385_01G000100.1"/>
    <property type="gene ID" value="TraesROB_scaffold_198385_01G000100"/>
</dbReference>
<dbReference type="Gramene" id="TraesSYM5D03G02971950.2">
    <property type="protein sequence ID" value="TraesSYM5D03G02971950.2.CDS1"/>
    <property type="gene ID" value="TraesSYM5D03G02971950"/>
</dbReference>
<feature type="compositionally biased region" description="Basic and acidic residues" evidence="1">
    <location>
        <begin position="91"/>
        <end position="103"/>
    </location>
</feature>
<evidence type="ECO:0000256" key="1">
    <source>
        <dbReference type="SAM" id="MobiDB-lite"/>
    </source>
</evidence>
<dbReference type="Gramene" id="TraesCS5D02G023600.1">
    <property type="protein sequence ID" value="TraesCS5D02G023600.1.cds1"/>
    <property type="gene ID" value="TraesCS5D02G023600"/>
</dbReference>
<dbReference type="Gramene" id="TraesCS5D03G0056300.1">
    <property type="protein sequence ID" value="TraesCS5D03G0056300.1.CDS1"/>
    <property type="gene ID" value="TraesCS5D03G0056300"/>
</dbReference>
<dbReference type="AlphaFoldDB" id="A0A3B6MJV3"/>
<dbReference type="Gramene" id="TraesMAC5D03G03031540.2">
    <property type="protein sequence ID" value="TraesMAC5D03G03031540.2.CDS1"/>
    <property type="gene ID" value="TraesMAC5D03G03031540"/>
</dbReference>
<dbReference type="Gramene" id="TraesSYM5D03G02971950.1">
    <property type="protein sequence ID" value="TraesSYM5D03G02971950.1.CDS1"/>
    <property type="gene ID" value="TraesSYM5D03G02971950"/>
</dbReference>
<evidence type="ECO:0000313" key="2">
    <source>
        <dbReference type="EnsemblPlants" id="TraesCS5D02G023600.1.cds1"/>
    </source>
</evidence>
<dbReference type="Gramene" id="TraesCAD_scaffold_132087_01G000100.1">
    <property type="protein sequence ID" value="TraesCAD_scaffold_132087_01G000100.1"/>
    <property type="gene ID" value="TraesCAD_scaffold_132087_01G000100"/>
</dbReference>
<feature type="region of interest" description="Disordered" evidence="1">
    <location>
        <begin position="61"/>
        <end position="110"/>
    </location>
</feature>
<reference evidence="2" key="2">
    <citation type="submission" date="2018-10" db="UniProtKB">
        <authorList>
            <consortium name="EnsemblPlants"/>
        </authorList>
    </citation>
    <scope>IDENTIFICATION</scope>
</reference>
<proteinExistence type="predicted"/>
<dbReference type="EnsemblPlants" id="TraesCS5D02G023600.1">
    <property type="protein sequence ID" value="TraesCS5D02G023600.1.cds1"/>
    <property type="gene ID" value="TraesCS5D02G023600"/>
</dbReference>
<dbReference type="Gramene" id="TraesSTA5D03G03024060.1">
    <property type="protein sequence ID" value="TraesSTA5D03G03024060.1.CDS1"/>
    <property type="gene ID" value="TraesSTA5D03G03024060"/>
</dbReference>
<dbReference type="Gramene" id="TraesRN5D0100060800.1">
    <property type="protein sequence ID" value="TraesRN5D0100060800.1"/>
    <property type="gene ID" value="TraesRN5D0100060800"/>
</dbReference>
<name>A0A3B6MJV3_WHEAT</name>
<evidence type="ECO:0000313" key="3">
    <source>
        <dbReference type="Proteomes" id="UP000019116"/>
    </source>
</evidence>
<organism evidence="2">
    <name type="scientific">Triticum aestivum</name>
    <name type="common">Wheat</name>
    <dbReference type="NCBI Taxonomy" id="4565"/>
    <lineage>
        <taxon>Eukaryota</taxon>
        <taxon>Viridiplantae</taxon>
        <taxon>Streptophyta</taxon>
        <taxon>Embryophyta</taxon>
        <taxon>Tracheophyta</taxon>
        <taxon>Spermatophyta</taxon>
        <taxon>Magnoliopsida</taxon>
        <taxon>Liliopsida</taxon>
        <taxon>Poales</taxon>
        <taxon>Poaceae</taxon>
        <taxon>BOP clade</taxon>
        <taxon>Pooideae</taxon>
        <taxon>Triticodae</taxon>
        <taxon>Triticeae</taxon>
        <taxon>Triticinae</taxon>
        <taxon>Triticum</taxon>
    </lineage>
</organism>
<reference evidence="2" key="1">
    <citation type="submission" date="2018-08" db="EMBL/GenBank/DDBJ databases">
        <authorList>
            <person name="Rossello M."/>
        </authorList>
    </citation>
    <scope>NUCLEOTIDE SEQUENCE [LARGE SCALE GENOMIC DNA]</scope>
    <source>
        <strain evidence="2">cv. Chinese Spring</strain>
    </source>
</reference>
<dbReference type="Gramene" id="TraesWEE_scaffold_172110_01G000100.1">
    <property type="protein sequence ID" value="TraesWEE_scaffold_172110_01G000100.1"/>
    <property type="gene ID" value="TraesWEE_scaffold_172110_01G000100"/>
</dbReference>
<dbReference type="Gramene" id="TraesJUL5D03G03057180.1">
    <property type="protein sequence ID" value="TraesJUL5D03G03057180.1.CDS1"/>
    <property type="gene ID" value="TraesJUL5D03G03057180"/>
</dbReference>
<dbReference type="Gramene" id="TraesJAG5D03G03032540.1">
    <property type="protein sequence ID" value="TraesJAG5D03G03032540.1.CDS1"/>
    <property type="gene ID" value="TraesJAG5D03G03032540"/>
</dbReference>
<feature type="compositionally biased region" description="Basic and acidic residues" evidence="1">
    <location>
        <begin position="61"/>
        <end position="71"/>
    </location>
</feature>
<protein>
    <submittedName>
        <fullName evidence="2">Uncharacterized protein</fullName>
    </submittedName>
</protein>
<keyword evidence="3" id="KW-1185">Reference proteome</keyword>
<dbReference type="Gramene" id="TraesCLE_scaffold_131066_01G000100.1">
    <property type="protein sequence ID" value="TraesCLE_scaffold_131066_01G000100.1"/>
    <property type="gene ID" value="TraesCLE_scaffold_131066_01G000100"/>
</dbReference>
<dbReference type="Gramene" id="TraesMAC5D03G03031540.1">
    <property type="protein sequence ID" value="TraesMAC5D03G03031540.1.CDS1"/>
    <property type="gene ID" value="TraesMAC5D03G03031540"/>
</dbReference>